<keyword evidence="4" id="KW-1185">Reference proteome</keyword>
<dbReference type="RefSeq" id="WP_071492928.1">
    <property type="nucleotide sequence ID" value="NZ_LT629702.1"/>
</dbReference>
<dbReference type="EMBL" id="MNPV01000001">
    <property type="protein sequence ID" value="ONH48822.1"/>
    <property type="molecule type" value="Genomic_DNA"/>
</dbReference>
<protein>
    <submittedName>
        <fullName evidence="3">Uncharacterized protein</fullName>
    </submittedName>
</protein>
<dbReference type="OrthoDB" id="6997152at2"/>
<sequence>MRIISDETEHREKRRKYLRKILQRAGRALSTEELHQEMLEWADGTANPRTTRRDLFELKAEGFVEKVPEESGQRRRAHRWKLGKGSFDLALSPQESMTLSAIFQHAERFGFWMDTKELTKLREYAAWELKSRSARHLVAEGRIITGTRFTVLEHGQHDHEHLKLIQGAMIDDHSLTVRYRPRDANGVECSYLLKPLALAYQDSNIYLSAFVAKETWHGEAPDPGLPRGKYSSNGIGKTCALMLHRMVDARVARDAIQEPEGYDVRSIEVQRDLISVHANETIELVLRLKENLHNRLTENALAANQQVERDGDRWLLRCELLDTQGLRLFLMSNAADVEVVSPAHLRCHVREQLETALSQYTC</sequence>
<dbReference type="PANTHER" id="PTHR34580:SF1">
    <property type="entry name" value="PROTEIN PAFC"/>
    <property type="match status" value="1"/>
</dbReference>
<feature type="domain" description="WCX" evidence="2">
    <location>
        <begin position="280"/>
        <end position="357"/>
    </location>
</feature>
<dbReference type="AlphaFoldDB" id="A0A1V2JTI4"/>
<dbReference type="Proteomes" id="UP000188559">
    <property type="component" value="Unassembled WGS sequence"/>
</dbReference>
<dbReference type="PROSITE" id="PS52050">
    <property type="entry name" value="WYL"/>
    <property type="match status" value="1"/>
</dbReference>
<dbReference type="InterPro" id="IPR026881">
    <property type="entry name" value="WYL_dom"/>
</dbReference>
<proteinExistence type="predicted"/>
<organism evidence="3 4">
    <name type="scientific">Pseudomonas azotoformans</name>
    <dbReference type="NCBI Taxonomy" id="47878"/>
    <lineage>
        <taxon>Bacteria</taxon>
        <taxon>Pseudomonadati</taxon>
        <taxon>Pseudomonadota</taxon>
        <taxon>Gammaproteobacteria</taxon>
        <taxon>Pseudomonadales</taxon>
        <taxon>Pseudomonadaceae</taxon>
        <taxon>Pseudomonas</taxon>
    </lineage>
</organism>
<feature type="domain" description="WYL" evidence="1">
    <location>
        <begin position="160"/>
        <end position="210"/>
    </location>
</feature>
<evidence type="ECO:0000313" key="3">
    <source>
        <dbReference type="EMBL" id="ONH48822.1"/>
    </source>
</evidence>
<dbReference type="InterPro" id="IPR057727">
    <property type="entry name" value="WCX_dom"/>
</dbReference>
<accession>A0A1V2JTI4</accession>
<reference evidence="3 4" key="1">
    <citation type="submission" date="2016-10" db="EMBL/GenBank/DDBJ databases">
        <title>Pseudomonas lactis sp. nov. and Pseudomonas paralactis sp. nov., isolated from bovine raw milk.</title>
        <authorList>
            <person name="Von Neubeck M."/>
            <person name="Huptas C."/>
            <person name="Glueck C."/>
            <person name="Krewinkel M."/>
            <person name="Stoeckel M."/>
            <person name="Stressler T."/>
            <person name="Fischer L."/>
            <person name="Hinrichs J."/>
            <person name="Scherer S."/>
            <person name="Wenning M."/>
        </authorList>
    </citation>
    <scope>NUCLEOTIDE SEQUENCE [LARGE SCALE GENOMIC DNA]</scope>
    <source>
        <strain evidence="3 4">DSM 18862</strain>
    </source>
</reference>
<gene>
    <name evidence="3" type="ORF">BLL37_05540</name>
</gene>
<dbReference type="PANTHER" id="PTHR34580">
    <property type="match status" value="1"/>
</dbReference>
<dbReference type="GeneID" id="57374773"/>
<comment type="caution">
    <text evidence="3">The sequence shown here is derived from an EMBL/GenBank/DDBJ whole genome shotgun (WGS) entry which is preliminary data.</text>
</comment>
<dbReference type="Pfam" id="PF13280">
    <property type="entry name" value="WYL"/>
    <property type="match status" value="1"/>
</dbReference>
<dbReference type="Pfam" id="PF25583">
    <property type="entry name" value="WCX"/>
    <property type="match status" value="1"/>
</dbReference>
<evidence type="ECO:0000313" key="4">
    <source>
        <dbReference type="Proteomes" id="UP000188559"/>
    </source>
</evidence>
<name>A0A1V2JTI4_PSEAZ</name>
<dbReference type="InterPro" id="IPR051534">
    <property type="entry name" value="CBASS_pafABC_assoc_protein"/>
</dbReference>
<evidence type="ECO:0000259" key="1">
    <source>
        <dbReference type="Pfam" id="PF13280"/>
    </source>
</evidence>
<evidence type="ECO:0000259" key="2">
    <source>
        <dbReference type="Pfam" id="PF25583"/>
    </source>
</evidence>